<dbReference type="Proteomes" id="UP000250235">
    <property type="component" value="Unassembled WGS sequence"/>
</dbReference>
<gene>
    <name evidence="23" type="ORF">F511_06779</name>
</gene>
<evidence type="ECO:0000256" key="4">
    <source>
        <dbReference type="ARBA" id="ARBA00004991"/>
    </source>
</evidence>
<dbReference type="InterPro" id="IPR026147">
    <property type="entry name" value="Rab3GAP1_conserved"/>
</dbReference>
<keyword evidence="24" id="KW-1185">Reference proteome</keyword>
<evidence type="ECO:0000256" key="1">
    <source>
        <dbReference type="ARBA" id="ARBA00001936"/>
    </source>
</evidence>
<name>A0A2Z7D6N8_9LAMI</name>
<evidence type="ECO:0000256" key="6">
    <source>
        <dbReference type="ARBA" id="ARBA00008700"/>
    </source>
</evidence>
<keyword evidence="9" id="KW-0343">GTPase activation</keyword>
<evidence type="ECO:0000256" key="2">
    <source>
        <dbReference type="ARBA" id="ARBA00004141"/>
    </source>
</evidence>
<keyword evidence="10" id="KW-0963">Cytoplasm</keyword>
<comment type="pathway">
    <text evidence="5">Lipid metabolism.</text>
</comment>
<dbReference type="PANTHER" id="PTHR21422:SF9">
    <property type="entry name" value="RAB3 GTPASE-ACTIVATING PROTEIN CATALYTIC SUBUNIT"/>
    <property type="match status" value="1"/>
</dbReference>
<dbReference type="FunFam" id="3.90.550.10:FF:000095">
    <property type="entry name" value="Glycosyltransferase family protein 64 protein C5"/>
    <property type="match status" value="1"/>
</dbReference>
<sequence length="1707" mass="191665">MGSSPIVTSGSSSAGPGGGGWFRWRWNGGVGAGKSNSTVNRNGNCIHNGNSNNTTNEHCVVSSSVAFFLVSVVVLGSIGSLYGRFMLTANVRSEINAPPGCGLDNEGSWAIGVYYGDSPFSLKPIEAMNVWKDESAAWPVANPVLTCASPSDSGFPSNFVADPFLYVQGETLYLFYETKNSVTVQGDIGVARSVDKGATWKHLGIALDEDWHLSYPYVFDYNGNIYMMPESSAKGDLRLYRAINFPLTWTMDNIILKKPLVDSFIIPHQGLFWLFGSDHSGIGTKKNGQLEIWYSNSPLGPWKPHKKNPIYNTDKSMGARNGGRPFIYNRILYRVGQDSGETYGKRVRVFKIGVLTTDDFREVEVPWGVKESYKGRNAWNGARGHHIDAQQLSSGEWIAVLDGDRVPSGDAVRRFILGLASLLAVLVFVMLVGFLLGAVKCIVPLSWCPHSMGKRSDAFLTWEKPSVLSEKLRLFCSRLNRASSTLRARIRPNSCSGIIILTFVIAIAMMLTCCGVNYIYGGNGGQEPYPLSGHYSEFTLLTMTYDARLWNLKMYVKHYSRCSSVREIVVVWNKGTPPQLSEFDSAVPVRIRVEEHNSLNNRFKIDPLIKTRAVLELDDDIMMTCDDIERGFRVWREHPERIVGFYPRFVNGSPLTYRGEKHARKHDGYNMILTGAAFIDSTVAFERYWSTFATEGREMVHSFFNCEDILMNYLYANKSLSNVVEYIRPTWAIDTSKFSSAAISRNTQAHYGVRSNCLTMFSDMYGSLTHRKFERFDDFTLASSWERFISEIEAVCRQWMADGPKNLLMKDAVQTDLLKDLYKVKSEFKYALKSYCMEYSFETSNNGKVADWNQPLHDLQLSFGVKEFLVIAPQSASGVVLDAPEASKLLSAVAIAILWPAFVPVHDPSRKAYIGIQNMGTVFTRRFEADRIGSQVPIKLMHMEGLYELFISKFAYTALDLSMHHYEVQFKMKLTYSTPIYDDEEVQENEAEGTESGESLKSENHAKAQWDDDCPWSQWYTAEDPVKGFQLLAIWSDITAESSLDMAELENASPLEADKWFLSPNLSQNLGVSGGNTIGFASQLRLLVKALEMSQDAQFVEDFVSAAEKSGSETLKSSEVVPPPTVLDRVLKDLFHEVVEVQLDFSLGEHRNSRAVKGAALGSLFGQFCLHALWFGNCSIRAIAVLWIEFVREVRWCWEESQPLPRMPVNGTIDLSTCLINQKLHMLAICINKKRQQDKGNDVGASGDSDTVYEDILVPRDFPSSHDGDEGFEKKQDRALVKLPMCSWISLILPCTTLTAFSSTSSLDSERVAAILRSVFGSGRKHSSGVSGPMMLLKSYKSMHAPMTQDPPPMTEDMHEERLQAAQALSDSFNFSAQLEKDILASDMCAFKAANPDAVFEDFIRWHSPKDWENDGNMEHNQVSQSNANQGSTVEWPPPGRLSERMSDHGNLWRKIWHEAQPLNASKQKPLLDPNREGEKVLHYLETLKPHRLLQQIVCTAFRAAADTLNQTSFGDLQHMSSKIGQLYITMGSMLKFLQTHDIIGDDVVGDLARLCTTFEHIEKLILLAASLHHKFLQSPHLAQAFFNDFYNHYLPKMGTGSAQGDAMKDFDKKQQIRSRDRNVVVNMFPPPTANQSWRKVLSMGNLLNGHEPILREIIFSKRDRDEGSYYAAGTPKVYQQDVETYRMYVCETSNDLRVALAVASCD</sequence>
<accession>A0A2Z7D6N8</accession>
<dbReference type="FunFam" id="2.115.10.20:FF:000004">
    <property type="entry name" value="Glucosamine inositolphosphorylceramide transferase 1"/>
    <property type="match status" value="1"/>
</dbReference>
<dbReference type="InterPro" id="IPR029044">
    <property type="entry name" value="Nucleotide-diphossugar_trans"/>
</dbReference>
<evidence type="ECO:0000256" key="5">
    <source>
        <dbReference type="ARBA" id="ARBA00005189"/>
    </source>
</evidence>
<feature type="transmembrane region" description="Helical" evidence="19">
    <location>
        <begin position="497"/>
        <end position="520"/>
    </location>
</feature>
<feature type="domain" description="Rab3GAP catalytic subunit conserved" evidence="21">
    <location>
        <begin position="1328"/>
        <end position="1486"/>
    </location>
</feature>
<evidence type="ECO:0000256" key="11">
    <source>
        <dbReference type="ARBA" id="ARBA00022679"/>
    </source>
</evidence>
<evidence type="ECO:0000256" key="10">
    <source>
        <dbReference type="ARBA" id="ARBA00022490"/>
    </source>
</evidence>
<dbReference type="GO" id="GO:0046872">
    <property type="term" value="F:metal ion binding"/>
    <property type="evidence" value="ECO:0007669"/>
    <property type="project" value="UniProtKB-KW"/>
</dbReference>
<dbReference type="Pfam" id="PF13890">
    <property type="entry name" value="Rab3-GTPase_cat"/>
    <property type="match status" value="1"/>
</dbReference>
<comment type="similarity">
    <text evidence="7">Belongs to the Rab3-GAP catalytic subunit family.</text>
</comment>
<dbReference type="PANTHER" id="PTHR21422">
    <property type="entry name" value="RAB3 GTPASE-ACTIVATING PROTEIN CATALYTIC SUBUNIT"/>
    <property type="match status" value="1"/>
</dbReference>
<feature type="transmembrane region" description="Helical" evidence="19">
    <location>
        <begin position="415"/>
        <end position="436"/>
    </location>
</feature>
<feature type="domain" description="Glycosyl transferase 64" evidence="20">
    <location>
        <begin position="538"/>
        <end position="772"/>
    </location>
</feature>
<dbReference type="GO" id="GO:0016757">
    <property type="term" value="F:glycosyltransferase activity"/>
    <property type="evidence" value="ECO:0007669"/>
    <property type="project" value="InterPro"/>
</dbReference>
<evidence type="ECO:0000256" key="19">
    <source>
        <dbReference type="SAM" id="Phobius"/>
    </source>
</evidence>
<evidence type="ECO:0000256" key="3">
    <source>
        <dbReference type="ARBA" id="ARBA00004496"/>
    </source>
</evidence>
<keyword evidence="17" id="KW-0464">Manganese</keyword>
<proteinExistence type="inferred from homology"/>
<dbReference type="InterPro" id="IPR015338">
    <property type="entry name" value="GT64_dom"/>
</dbReference>
<dbReference type="GO" id="GO:0016020">
    <property type="term" value="C:membrane"/>
    <property type="evidence" value="ECO:0007669"/>
    <property type="project" value="UniProtKB-SubCell"/>
</dbReference>
<evidence type="ECO:0000256" key="7">
    <source>
        <dbReference type="ARBA" id="ARBA00008856"/>
    </source>
</evidence>
<dbReference type="InterPro" id="IPR045700">
    <property type="entry name" value="Rab3GAP1"/>
</dbReference>
<keyword evidence="15 19" id="KW-0472">Membrane</keyword>
<organism evidence="23 24">
    <name type="scientific">Dorcoceras hygrometricum</name>
    <dbReference type="NCBI Taxonomy" id="472368"/>
    <lineage>
        <taxon>Eukaryota</taxon>
        <taxon>Viridiplantae</taxon>
        <taxon>Streptophyta</taxon>
        <taxon>Embryophyta</taxon>
        <taxon>Tracheophyta</taxon>
        <taxon>Spermatophyta</taxon>
        <taxon>Magnoliopsida</taxon>
        <taxon>eudicotyledons</taxon>
        <taxon>Gunneridae</taxon>
        <taxon>Pentapetalae</taxon>
        <taxon>asterids</taxon>
        <taxon>lamiids</taxon>
        <taxon>Lamiales</taxon>
        <taxon>Gesneriaceae</taxon>
        <taxon>Didymocarpoideae</taxon>
        <taxon>Trichosporeae</taxon>
        <taxon>Loxocarpinae</taxon>
        <taxon>Dorcoceras</taxon>
    </lineage>
</organism>
<keyword evidence="14 19" id="KW-1133">Transmembrane helix</keyword>
<keyword evidence="16" id="KW-1015">Disulfide bond</keyword>
<evidence type="ECO:0000256" key="15">
    <source>
        <dbReference type="ARBA" id="ARBA00023136"/>
    </source>
</evidence>
<evidence type="ECO:0000313" key="23">
    <source>
        <dbReference type="EMBL" id="KZV55302.1"/>
    </source>
</evidence>
<dbReference type="GO" id="GO:0005096">
    <property type="term" value="F:GTPase activator activity"/>
    <property type="evidence" value="ECO:0007669"/>
    <property type="project" value="UniProtKB-KW"/>
</dbReference>
<comment type="cofactor">
    <cofactor evidence="1">
        <name>Mn(2+)</name>
        <dbReference type="ChEBI" id="CHEBI:29035"/>
    </cofactor>
</comment>
<protein>
    <recommendedName>
        <fullName evidence="18">Glucosamine inositolphosphorylceramide transferase 1</fullName>
    </recommendedName>
    <alternativeName>
        <fullName evidence="8">Rab3 GTPase-activating protein catalytic subunit</fullName>
    </alternativeName>
</protein>
<dbReference type="GO" id="GO:0005737">
    <property type="term" value="C:cytoplasm"/>
    <property type="evidence" value="ECO:0007669"/>
    <property type="project" value="UniProtKB-SubCell"/>
</dbReference>
<dbReference type="Pfam" id="PF24793">
    <property type="entry name" value="GINT1_N"/>
    <property type="match status" value="1"/>
</dbReference>
<evidence type="ECO:0000256" key="16">
    <source>
        <dbReference type="ARBA" id="ARBA00023157"/>
    </source>
</evidence>
<evidence type="ECO:0000256" key="13">
    <source>
        <dbReference type="ARBA" id="ARBA00022723"/>
    </source>
</evidence>
<comment type="subcellular location">
    <subcellularLocation>
        <location evidence="3">Cytoplasm</location>
    </subcellularLocation>
    <subcellularLocation>
        <location evidence="2">Membrane</location>
        <topology evidence="2">Multi-pass membrane protein</topology>
    </subcellularLocation>
</comment>
<keyword evidence="12 19" id="KW-0812">Transmembrane</keyword>
<comment type="pathway">
    <text evidence="4">Sphingolipid metabolism.</text>
</comment>
<dbReference type="Pfam" id="PF09258">
    <property type="entry name" value="Glyco_transf_64"/>
    <property type="match status" value="1"/>
</dbReference>
<dbReference type="SUPFAM" id="SSF75005">
    <property type="entry name" value="Arabinanase/levansucrase/invertase"/>
    <property type="match status" value="1"/>
</dbReference>
<evidence type="ECO:0000256" key="17">
    <source>
        <dbReference type="ARBA" id="ARBA00023211"/>
    </source>
</evidence>
<keyword evidence="11" id="KW-0808">Transferase</keyword>
<evidence type="ECO:0000256" key="9">
    <source>
        <dbReference type="ARBA" id="ARBA00022468"/>
    </source>
</evidence>
<evidence type="ECO:0000259" key="20">
    <source>
        <dbReference type="Pfam" id="PF09258"/>
    </source>
</evidence>
<dbReference type="InterPro" id="IPR056442">
    <property type="entry name" value="GINT1_N"/>
</dbReference>
<evidence type="ECO:0000256" key="14">
    <source>
        <dbReference type="ARBA" id="ARBA00022989"/>
    </source>
</evidence>
<evidence type="ECO:0000259" key="21">
    <source>
        <dbReference type="Pfam" id="PF13890"/>
    </source>
</evidence>
<comment type="similarity">
    <text evidence="6">Belongs to the glycosyltransferase 64 family.</text>
</comment>
<dbReference type="OrthoDB" id="17346at2759"/>
<feature type="domain" description="Glucosamine inositolphosphorylceramide transferase 1 N-terminal" evidence="22">
    <location>
        <begin position="101"/>
        <end position="404"/>
    </location>
</feature>
<dbReference type="SUPFAM" id="SSF53448">
    <property type="entry name" value="Nucleotide-diphospho-sugar transferases"/>
    <property type="match status" value="1"/>
</dbReference>
<reference evidence="23 24" key="1">
    <citation type="journal article" date="2015" name="Proc. Natl. Acad. Sci. U.S.A.">
        <title>The resurrection genome of Boea hygrometrica: A blueprint for survival of dehydration.</title>
        <authorList>
            <person name="Xiao L."/>
            <person name="Yang G."/>
            <person name="Zhang L."/>
            <person name="Yang X."/>
            <person name="Zhao S."/>
            <person name="Ji Z."/>
            <person name="Zhou Q."/>
            <person name="Hu M."/>
            <person name="Wang Y."/>
            <person name="Chen M."/>
            <person name="Xu Y."/>
            <person name="Jin H."/>
            <person name="Xiao X."/>
            <person name="Hu G."/>
            <person name="Bao F."/>
            <person name="Hu Y."/>
            <person name="Wan P."/>
            <person name="Li L."/>
            <person name="Deng X."/>
            <person name="Kuang T."/>
            <person name="Xiang C."/>
            <person name="Zhu J.K."/>
            <person name="Oliver M.J."/>
            <person name="He Y."/>
        </authorList>
    </citation>
    <scope>NUCLEOTIDE SEQUENCE [LARGE SCALE GENOMIC DNA]</scope>
    <source>
        <strain evidence="24">cv. XS01</strain>
    </source>
</reference>
<evidence type="ECO:0000313" key="24">
    <source>
        <dbReference type="Proteomes" id="UP000250235"/>
    </source>
</evidence>
<dbReference type="InterPro" id="IPR023296">
    <property type="entry name" value="Glyco_hydro_beta-prop_sf"/>
</dbReference>
<evidence type="ECO:0000256" key="18">
    <source>
        <dbReference type="ARBA" id="ARBA00069035"/>
    </source>
</evidence>
<dbReference type="EMBL" id="KQ988979">
    <property type="protein sequence ID" value="KZV55302.1"/>
    <property type="molecule type" value="Genomic_DNA"/>
</dbReference>
<keyword evidence="13" id="KW-0479">Metal-binding</keyword>
<evidence type="ECO:0000259" key="22">
    <source>
        <dbReference type="Pfam" id="PF24793"/>
    </source>
</evidence>
<evidence type="ECO:0000256" key="12">
    <source>
        <dbReference type="ARBA" id="ARBA00022692"/>
    </source>
</evidence>
<dbReference type="Gene3D" id="2.115.10.20">
    <property type="entry name" value="Glycosyl hydrolase domain, family 43"/>
    <property type="match status" value="1"/>
</dbReference>
<dbReference type="Gene3D" id="3.90.550.10">
    <property type="entry name" value="Spore Coat Polysaccharide Biosynthesis Protein SpsA, Chain A"/>
    <property type="match status" value="1"/>
</dbReference>
<evidence type="ECO:0000256" key="8">
    <source>
        <dbReference type="ARBA" id="ARBA00015817"/>
    </source>
</evidence>